<reference evidence="14 15" key="1">
    <citation type="submission" date="2014-06" db="EMBL/GenBank/DDBJ databases">
        <title>Functional and comparative genomic analyses of the Drosophila gut microbiota identify candidate symbiosis factors.</title>
        <authorList>
            <person name="Newell P.D."/>
            <person name="Chaston J.M."/>
            <person name="Douglas A.E."/>
        </authorList>
    </citation>
    <scope>NUCLEOTIDE SEQUENCE [LARGE SCALE GENOMIC DNA]</scope>
    <source>
        <strain evidence="14 15">DmCS_002</strain>
    </source>
</reference>
<keyword evidence="15" id="KW-1185">Reference proteome</keyword>
<keyword evidence="3" id="KW-0813">Transport</keyword>
<protein>
    <recommendedName>
        <fullName evidence="16">Integral membrane protein</fullName>
    </recommendedName>
</protein>
<evidence type="ECO:0000256" key="1">
    <source>
        <dbReference type="ARBA" id="ARBA00004141"/>
    </source>
</evidence>
<dbReference type="GO" id="GO:0005267">
    <property type="term" value="F:potassium channel activity"/>
    <property type="evidence" value="ECO:0007669"/>
    <property type="project" value="UniProtKB-KW"/>
</dbReference>
<evidence type="ECO:0000256" key="3">
    <source>
        <dbReference type="ARBA" id="ARBA00022448"/>
    </source>
</evidence>
<comment type="subcellular location">
    <subcellularLocation>
        <location evidence="1">Membrane</location>
        <topology evidence="1">Multi-pass membrane protein</topology>
    </subcellularLocation>
</comment>
<feature type="transmembrane region" description="Helical" evidence="13">
    <location>
        <begin position="147"/>
        <end position="180"/>
    </location>
</feature>
<dbReference type="PATRIC" id="fig|1614.7.peg.324"/>
<dbReference type="OrthoDB" id="7626281at2"/>
<keyword evidence="9" id="KW-0406">Ion transport</keyword>
<feature type="transmembrane region" description="Helical" evidence="13">
    <location>
        <begin position="105"/>
        <end position="126"/>
    </location>
</feature>
<feature type="transmembrane region" description="Helical" evidence="13">
    <location>
        <begin position="72"/>
        <end position="93"/>
    </location>
</feature>
<evidence type="ECO:0000256" key="13">
    <source>
        <dbReference type="SAM" id="Phobius"/>
    </source>
</evidence>
<dbReference type="GeneID" id="74913021"/>
<dbReference type="GO" id="GO:0016020">
    <property type="term" value="C:membrane"/>
    <property type="evidence" value="ECO:0007669"/>
    <property type="project" value="UniProtKB-SubCell"/>
</dbReference>
<name>A0A0C1LZV6_9LACO</name>
<keyword evidence="11" id="KW-0407">Ion channel</keyword>
<dbReference type="GO" id="GO:0015252">
    <property type="term" value="F:proton channel activity"/>
    <property type="evidence" value="ECO:0007669"/>
    <property type="project" value="InterPro"/>
</dbReference>
<evidence type="ECO:0000313" key="15">
    <source>
        <dbReference type="Proteomes" id="UP000031397"/>
    </source>
</evidence>
<evidence type="ECO:0000256" key="8">
    <source>
        <dbReference type="ARBA" id="ARBA00022989"/>
    </source>
</evidence>
<comment type="similarity">
    <text evidence="2">Belongs to the TMEM175 family.</text>
</comment>
<gene>
    <name evidence="14" type="ORF">LfDm3_0334</name>
</gene>
<evidence type="ECO:0000313" key="14">
    <source>
        <dbReference type="EMBL" id="KID42405.1"/>
    </source>
</evidence>
<organism evidence="14 15">
    <name type="scientific">Fructilactobacillus fructivorans</name>
    <dbReference type="NCBI Taxonomy" id="1614"/>
    <lineage>
        <taxon>Bacteria</taxon>
        <taxon>Bacillati</taxon>
        <taxon>Bacillota</taxon>
        <taxon>Bacilli</taxon>
        <taxon>Lactobacillales</taxon>
        <taxon>Lactobacillaceae</taxon>
        <taxon>Fructilactobacillus</taxon>
    </lineage>
</organism>
<evidence type="ECO:0000256" key="5">
    <source>
        <dbReference type="ARBA" id="ARBA00022692"/>
    </source>
</evidence>
<dbReference type="InterPro" id="IPR010617">
    <property type="entry name" value="TMEM175-like"/>
</dbReference>
<proteinExistence type="inferred from homology"/>
<accession>A0A0C1LZV6</accession>
<evidence type="ECO:0000256" key="2">
    <source>
        <dbReference type="ARBA" id="ARBA00006920"/>
    </source>
</evidence>
<sequence length="189" mass="22000">MSKSRMEAFDAVMAIIMTVMVLEIKAPDSPHISGMINQIPYFLGYFISATLICICWYNITSISKAIHRVSEIGFAANIFFLLCMSILPVATAWVSHYPYSQTTEYFYFITYIIWTFSFFLLDYVMVRTNKKYFEKTYLRKHKRINLSHIFIEVPLGIAIMIVIYFIPISGIIFTIVLAALWTVFDEFRA</sequence>
<keyword evidence="5 13" id="KW-0812">Transmembrane</keyword>
<dbReference type="Proteomes" id="UP000031397">
    <property type="component" value="Unassembled WGS sequence"/>
</dbReference>
<evidence type="ECO:0000256" key="6">
    <source>
        <dbReference type="ARBA" id="ARBA00022826"/>
    </source>
</evidence>
<evidence type="ECO:0000256" key="7">
    <source>
        <dbReference type="ARBA" id="ARBA00022958"/>
    </source>
</evidence>
<dbReference type="RefSeq" id="WP_052236560.1">
    <property type="nucleotide sequence ID" value="NZ_JOJZ01000009.1"/>
</dbReference>
<evidence type="ECO:0000256" key="9">
    <source>
        <dbReference type="ARBA" id="ARBA00023065"/>
    </source>
</evidence>
<feature type="transmembrane region" description="Helical" evidence="13">
    <location>
        <begin position="7"/>
        <end position="27"/>
    </location>
</feature>
<keyword evidence="4" id="KW-0633">Potassium transport</keyword>
<comment type="caution">
    <text evidence="14">The sequence shown here is derived from an EMBL/GenBank/DDBJ whole genome shotgun (WGS) entry which is preliminary data.</text>
</comment>
<keyword evidence="6" id="KW-0631">Potassium channel</keyword>
<dbReference type="EMBL" id="JOJZ01000009">
    <property type="protein sequence ID" value="KID42405.1"/>
    <property type="molecule type" value="Genomic_DNA"/>
</dbReference>
<keyword evidence="10 13" id="KW-0472">Membrane</keyword>
<evidence type="ECO:0000256" key="4">
    <source>
        <dbReference type="ARBA" id="ARBA00022538"/>
    </source>
</evidence>
<evidence type="ECO:0000256" key="10">
    <source>
        <dbReference type="ARBA" id="ARBA00023136"/>
    </source>
</evidence>
<evidence type="ECO:0000256" key="11">
    <source>
        <dbReference type="ARBA" id="ARBA00023303"/>
    </source>
</evidence>
<comment type="catalytic activity">
    <reaction evidence="12">
        <text>K(+)(in) = K(+)(out)</text>
        <dbReference type="Rhea" id="RHEA:29463"/>
        <dbReference type="ChEBI" id="CHEBI:29103"/>
    </reaction>
</comment>
<evidence type="ECO:0000256" key="12">
    <source>
        <dbReference type="ARBA" id="ARBA00034430"/>
    </source>
</evidence>
<keyword evidence="8 13" id="KW-1133">Transmembrane helix</keyword>
<dbReference type="Pfam" id="PF06736">
    <property type="entry name" value="TMEM175"/>
    <property type="match status" value="1"/>
</dbReference>
<keyword evidence="7" id="KW-0630">Potassium</keyword>
<evidence type="ECO:0008006" key="16">
    <source>
        <dbReference type="Google" id="ProtNLM"/>
    </source>
</evidence>
<feature type="transmembrane region" description="Helical" evidence="13">
    <location>
        <begin position="39"/>
        <end position="60"/>
    </location>
</feature>
<dbReference type="AlphaFoldDB" id="A0A0C1LZV6"/>